<dbReference type="EMBL" id="FOWC01000021">
    <property type="protein sequence ID" value="SFQ73365.1"/>
    <property type="molecule type" value="Genomic_DNA"/>
</dbReference>
<reference evidence="2 5" key="2">
    <citation type="submission" date="2020-01" db="EMBL/GenBank/DDBJ databases">
        <title>Insect and environment-associated Actinomycetes.</title>
        <authorList>
            <person name="Currrie C."/>
            <person name="Chevrette M."/>
            <person name="Carlson C."/>
            <person name="Stubbendieck R."/>
            <person name="Wendt-Pienkowski E."/>
        </authorList>
    </citation>
    <scope>NUCLEOTIDE SEQUENCE [LARGE SCALE GENOMIC DNA]</scope>
    <source>
        <strain evidence="2 5">SID8386</strain>
    </source>
</reference>
<reference evidence="3 4" key="1">
    <citation type="submission" date="2016-10" db="EMBL/GenBank/DDBJ databases">
        <authorList>
            <person name="de Groot N.N."/>
        </authorList>
    </citation>
    <scope>NUCLEOTIDE SEQUENCE [LARGE SCALE GENOMIC DNA]</scope>
    <source>
        <strain evidence="3 4">DSM 44637</strain>
    </source>
</reference>
<dbReference type="STRING" id="112413.SAMN05421854_12196"/>
<sequence>MKIGKTLMAASALGIAFAGIAAPAASADTAAPVSAQSKHTASIKCTKPSGKKANYSWGDGFTNVTVYFNNHCSHKVSAGIVVKDMDGALSVQCMTTNGGTSGKKKFHIGADHTVARIQKGCKL</sequence>
<keyword evidence="1" id="KW-0732">Signal</keyword>
<evidence type="ECO:0000313" key="5">
    <source>
        <dbReference type="Proteomes" id="UP000470404"/>
    </source>
</evidence>
<evidence type="ECO:0000256" key="1">
    <source>
        <dbReference type="SAM" id="SignalP"/>
    </source>
</evidence>
<dbReference type="Proteomes" id="UP000470404">
    <property type="component" value="Unassembled WGS sequence"/>
</dbReference>
<name>A0A1I6AXC0_9PSEU</name>
<dbReference type="AlphaFoldDB" id="A0A1I6AXC0"/>
<proteinExistence type="predicted"/>
<dbReference type="OrthoDB" id="3539734at2"/>
<keyword evidence="5" id="KW-1185">Reference proteome</keyword>
<gene>
    <name evidence="2" type="ORF">G3I59_14485</name>
    <name evidence="3" type="ORF">SAMN05421854_12196</name>
</gene>
<dbReference type="RefSeq" id="WP_067590981.1">
    <property type="nucleotide sequence ID" value="NZ_FOWC01000021.1"/>
</dbReference>
<evidence type="ECO:0000313" key="2">
    <source>
        <dbReference type="EMBL" id="NEC56754.1"/>
    </source>
</evidence>
<dbReference type="Proteomes" id="UP000199137">
    <property type="component" value="Unassembled WGS sequence"/>
</dbReference>
<dbReference type="EMBL" id="JAAGNC010000078">
    <property type="protein sequence ID" value="NEC56754.1"/>
    <property type="molecule type" value="Genomic_DNA"/>
</dbReference>
<accession>A0A1I6AXC0</accession>
<organism evidence="3 4">
    <name type="scientific">Amycolatopsis rubida</name>
    <dbReference type="NCBI Taxonomy" id="112413"/>
    <lineage>
        <taxon>Bacteria</taxon>
        <taxon>Bacillati</taxon>
        <taxon>Actinomycetota</taxon>
        <taxon>Actinomycetes</taxon>
        <taxon>Pseudonocardiales</taxon>
        <taxon>Pseudonocardiaceae</taxon>
        <taxon>Amycolatopsis</taxon>
    </lineage>
</organism>
<protein>
    <submittedName>
        <fullName evidence="3">Uncharacterized protein</fullName>
    </submittedName>
</protein>
<evidence type="ECO:0000313" key="3">
    <source>
        <dbReference type="EMBL" id="SFQ73365.1"/>
    </source>
</evidence>
<feature type="chain" id="PRO_5044058666" evidence="1">
    <location>
        <begin position="28"/>
        <end position="123"/>
    </location>
</feature>
<evidence type="ECO:0000313" key="4">
    <source>
        <dbReference type="Proteomes" id="UP000199137"/>
    </source>
</evidence>
<feature type="signal peptide" evidence="1">
    <location>
        <begin position="1"/>
        <end position="27"/>
    </location>
</feature>